<evidence type="ECO:0000256" key="1">
    <source>
        <dbReference type="SAM" id="SignalP"/>
    </source>
</evidence>
<feature type="signal peptide" evidence="1">
    <location>
        <begin position="1"/>
        <end position="20"/>
    </location>
</feature>
<evidence type="ECO:0000313" key="2">
    <source>
        <dbReference type="EMBL" id="VFK17591.1"/>
    </source>
</evidence>
<feature type="chain" id="PRO_5019310198" evidence="1">
    <location>
        <begin position="21"/>
        <end position="129"/>
    </location>
</feature>
<reference evidence="2" key="1">
    <citation type="submission" date="2019-02" db="EMBL/GenBank/DDBJ databases">
        <authorList>
            <person name="Gruber-Vodicka R. H."/>
            <person name="Seah K. B. B."/>
        </authorList>
    </citation>
    <scope>NUCLEOTIDE SEQUENCE</scope>
    <source>
        <strain evidence="2">BECK_BY7</strain>
    </source>
</reference>
<dbReference type="AlphaFoldDB" id="A0A450WKM8"/>
<protein>
    <submittedName>
        <fullName evidence="2">Uncharacterized protein</fullName>
    </submittedName>
</protein>
<accession>A0A450WKM8</accession>
<keyword evidence="1" id="KW-0732">Signal</keyword>
<name>A0A450WKM8_9GAMM</name>
<gene>
    <name evidence="2" type="ORF">BECKLFY1418C_GA0070996_103319</name>
</gene>
<dbReference type="EMBL" id="CAADFN010000033">
    <property type="protein sequence ID" value="VFK17591.1"/>
    <property type="molecule type" value="Genomic_DNA"/>
</dbReference>
<proteinExistence type="predicted"/>
<dbReference type="PROSITE" id="PS51257">
    <property type="entry name" value="PROKAR_LIPOPROTEIN"/>
    <property type="match status" value="1"/>
</dbReference>
<organism evidence="2">
    <name type="scientific">Candidatus Kentrum sp. LFY</name>
    <dbReference type="NCBI Taxonomy" id="2126342"/>
    <lineage>
        <taxon>Bacteria</taxon>
        <taxon>Pseudomonadati</taxon>
        <taxon>Pseudomonadota</taxon>
        <taxon>Gammaproteobacteria</taxon>
        <taxon>Candidatus Kentrum</taxon>
    </lineage>
</organism>
<sequence length="129" mass="14570">MKKIIYLLFIFILLSGCASVAEKSCHNKYPPPPTDSNPTDNWEAKHVIQIANDGTLMGFREGVNESSCEDIPDRAFNKIFEGIGSFLENKEGKEVVIYIHGGVNTKKVSLNRARKFYEKSKLLKSIRFS</sequence>